<dbReference type="PANTHER" id="PTHR10924:SF6">
    <property type="entry name" value="SOLUTE CARRIER FAMILY 49 MEMBER A3"/>
    <property type="match status" value="1"/>
</dbReference>
<evidence type="ECO:0000313" key="7">
    <source>
        <dbReference type="EMBL" id="KAL1588728.1"/>
    </source>
</evidence>
<feature type="transmembrane region" description="Helical" evidence="6">
    <location>
        <begin position="300"/>
        <end position="325"/>
    </location>
</feature>
<dbReference type="InterPro" id="IPR036259">
    <property type="entry name" value="MFS_trans_sf"/>
</dbReference>
<feature type="transmembrane region" description="Helical" evidence="6">
    <location>
        <begin position="392"/>
        <end position="417"/>
    </location>
</feature>
<evidence type="ECO:0000256" key="2">
    <source>
        <dbReference type="ARBA" id="ARBA00022692"/>
    </source>
</evidence>
<feature type="transmembrane region" description="Helical" evidence="6">
    <location>
        <begin position="87"/>
        <end position="105"/>
    </location>
</feature>
<feature type="transmembrane region" description="Helical" evidence="6">
    <location>
        <begin position="125"/>
        <end position="147"/>
    </location>
</feature>
<evidence type="ECO:0000256" key="5">
    <source>
        <dbReference type="SAM" id="MobiDB-lite"/>
    </source>
</evidence>
<reference evidence="7 8" key="1">
    <citation type="journal article" date="2020" name="Microbiol. Resour. Announc.">
        <title>Draft Genome Sequence of a Cladosporium Species Isolated from the Mesophotic Ascidian Didemnum maculosum.</title>
        <authorList>
            <person name="Gioti A."/>
            <person name="Siaperas R."/>
            <person name="Nikolaivits E."/>
            <person name="Le Goff G."/>
            <person name="Ouazzani J."/>
            <person name="Kotoulas G."/>
            <person name="Topakas E."/>
        </authorList>
    </citation>
    <scope>NUCLEOTIDE SEQUENCE [LARGE SCALE GENOMIC DNA]</scope>
    <source>
        <strain evidence="7 8">TM138-S3</strain>
    </source>
</reference>
<dbReference type="Gene3D" id="1.20.1250.20">
    <property type="entry name" value="MFS general substrate transporter like domains"/>
    <property type="match status" value="1"/>
</dbReference>
<feature type="transmembrane region" description="Helical" evidence="6">
    <location>
        <begin position="369"/>
        <end position="386"/>
    </location>
</feature>
<dbReference type="InterPro" id="IPR049680">
    <property type="entry name" value="FLVCR1-2_SLC49-like"/>
</dbReference>
<sequence length="499" mass="53450">MHFDERRRPSTEHLLPDRGASVEMQPVSTSQHDAEAKAGIDTYAQGAVAEISDAYREDGDSGTRADSQDGAQTEDVGTAYRVYKRRFFGLAQLVLLNIIVSWDWLTFSAVSSTSAEYFAVSESAINWLSTGFLFAFVVVSPGVMYVLNKGGPKASIVTASVLTLVGNWIRYAGTRATGGHFGVVMFGQIIIGFAQPFVLSAPTRYSNVWFSDNGRVSATAIASLANPLGAAIGQLVGPFWATDTSGIPTMVLYTSVISTAASLPSFFLPSAPPTPPSAIAGDETLDLRQALHELPRNGSFYLLLFPFSVYVGFFNAASSLINQIFEPYGFSEDHAGIAGALLIVVGLVSSAIVSPYVDKTKRYLPVIKAIVPLIAACYLALIWMPQTRSLPGPYVVCSLLGATSFSLLPCALEYLVLITHPVSPEISSTICWSAGQLLGAVFIIIMDALKGGLKGEPDGSLKRALIFQAVIAWAVVPLPLFLGYRRQRIGLRRLASAGT</sequence>
<accession>A0AB34KUL6</accession>
<feature type="transmembrane region" description="Helical" evidence="6">
    <location>
        <begin position="429"/>
        <end position="446"/>
    </location>
</feature>
<feature type="region of interest" description="Disordered" evidence="5">
    <location>
        <begin position="1"/>
        <end position="34"/>
    </location>
</feature>
<evidence type="ECO:0000256" key="4">
    <source>
        <dbReference type="ARBA" id="ARBA00023136"/>
    </source>
</evidence>
<comment type="subcellular location">
    <subcellularLocation>
        <location evidence="1">Membrane</location>
        <topology evidence="1">Multi-pass membrane protein</topology>
    </subcellularLocation>
</comment>
<keyword evidence="4 6" id="KW-0472">Membrane</keyword>
<evidence type="ECO:0000313" key="8">
    <source>
        <dbReference type="Proteomes" id="UP000803884"/>
    </source>
</evidence>
<keyword evidence="8" id="KW-1185">Reference proteome</keyword>
<name>A0AB34KUL6_9PEZI</name>
<feature type="transmembrane region" description="Helical" evidence="6">
    <location>
        <begin position="466"/>
        <end position="484"/>
    </location>
</feature>
<dbReference type="PANTHER" id="PTHR10924">
    <property type="entry name" value="MAJOR FACILITATOR SUPERFAMILY PROTEIN-RELATED"/>
    <property type="match status" value="1"/>
</dbReference>
<dbReference type="Proteomes" id="UP000803884">
    <property type="component" value="Unassembled WGS sequence"/>
</dbReference>
<feature type="transmembrane region" description="Helical" evidence="6">
    <location>
        <begin position="179"/>
        <end position="199"/>
    </location>
</feature>
<dbReference type="EMBL" id="JAAQHG020000006">
    <property type="protein sequence ID" value="KAL1588728.1"/>
    <property type="molecule type" value="Genomic_DNA"/>
</dbReference>
<evidence type="ECO:0000256" key="3">
    <source>
        <dbReference type="ARBA" id="ARBA00022989"/>
    </source>
</evidence>
<dbReference type="GeneID" id="96003797"/>
<feature type="compositionally biased region" description="Basic and acidic residues" evidence="5">
    <location>
        <begin position="1"/>
        <end position="16"/>
    </location>
</feature>
<dbReference type="GO" id="GO:0022857">
    <property type="term" value="F:transmembrane transporter activity"/>
    <property type="evidence" value="ECO:0007669"/>
    <property type="project" value="InterPro"/>
</dbReference>
<proteinExistence type="predicted"/>
<keyword evidence="2 6" id="KW-0812">Transmembrane</keyword>
<dbReference type="GO" id="GO:0016020">
    <property type="term" value="C:membrane"/>
    <property type="evidence" value="ECO:0007669"/>
    <property type="project" value="UniProtKB-SubCell"/>
</dbReference>
<evidence type="ECO:0000256" key="1">
    <source>
        <dbReference type="ARBA" id="ARBA00004141"/>
    </source>
</evidence>
<organism evidence="7 8">
    <name type="scientific">Cladosporium halotolerans</name>
    <dbReference type="NCBI Taxonomy" id="1052096"/>
    <lineage>
        <taxon>Eukaryota</taxon>
        <taxon>Fungi</taxon>
        <taxon>Dikarya</taxon>
        <taxon>Ascomycota</taxon>
        <taxon>Pezizomycotina</taxon>
        <taxon>Dothideomycetes</taxon>
        <taxon>Dothideomycetidae</taxon>
        <taxon>Cladosporiales</taxon>
        <taxon>Cladosporiaceae</taxon>
        <taxon>Cladosporium</taxon>
    </lineage>
</organism>
<dbReference type="SUPFAM" id="SSF103473">
    <property type="entry name" value="MFS general substrate transporter"/>
    <property type="match status" value="1"/>
</dbReference>
<feature type="transmembrane region" description="Helical" evidence="6">
    <location>
        <begin position="337"/>
        <end position="357"/>
    </location>
</feature>
<comment type="caution">
    <text evidence="7">The sequence shown here is derived from an EMBL/GenBank/DDBJ whole genome shotgun (WGS) entry which is preliminary data.</text>
</comment>
<dbReference type="InterPro" id="IPR011701">
    <property type="entry name" value="MFS"/>
</dbReference>
<keyword evidence="3 6" id="KW-1133">Transmembrane helix</keyword>
<evidence type="ECO:0000256" key="6">
    <source>
        <dbReference type="SAM" id="Phobius"/>
    </source>
</evidence>
<dbReference type="RefSeq" id="XP_069231833.1">
    <property type="nucleotide sequence ID" value="XM_069370959.1"/>
</dbReference>
<gene>
    <name evidence="7" type="ORF">WHR41_02353</name>
</gene>
<dbReference type="Pfam" id="PF07690">
    <property type="entry name" value="MFS_1"/>
    <property type="match status" value="1"/>
</dbReference>
<protein>
    <submittedName>
        <fullName evidence="7">Uncharacterized protein</fullName>
    </submittedName>
</protein>
<dbReference type="AlphaFoldDB" id="A0AB34KUL6"/>